<name>A0A2N1ME10_9GLOM</name>
<proteinExistence type="predicted"/>
<evidence type="ECO:0000313" key="1">
    <source>
        <dbReference type="EMBL" id="PKK59862.1"/>
    </source>
</evidence>
<dbReference type="AlphaFoldDB" id="A0A2N1ME10"/>
<reference evidence="1 2" key="1">
    <citation type="submission" date="2016-04" db="EMBL/GenBank/DDBJ databases">
        <title>Genome analyses suggest a sexual origin of heterokaryosis in a supposedly ancient asexual fungus.</title>
        <authorList>
            <person name="Ropars J."/>
            <person name="Sedzielewska K."/>
            <person name="Noel J."/>
            <person name="Charron P."/>
            <person name="Farinelli L."/>
            <person name="Marton T."/>
            <person name="Kruger M."/>
            <person name="Pelin A."/>
            <person name="Brachmann A."/>
            <person name="Corradi N."/>
        </authorList>
    </citation>
    <scope>NUCLEOTIDE SEQUENCE [LARGE SCALE GENOMIC DNA]</scope>
    <source>
        <strain evidence="1 2">C2</strain>
    </source>
</reference>
<comment type="caution">
    <text evidence="1">The sequence shown here is derived from an EMBL/GenBank/DDBJ whole genome shotgun (WGS) entry which is preliminary data.</text>
</comment>
<reference evidence="1 2" key="2">
    <citation type="submission" date="2017-10" db="EMBL/GenBank/DDBJ databases">
        <title>Extensive intraspecific genome diversity in a model arbuscular mycorrhizal fungus.</title>
        <authorList>
            <person name="Chen E.C.H."/>
            <person name="Morin E."/>
            <person name="Baudet D."/>
            <person name="Noel J."/>
            <person name="Ndikumana S."/>
            <person name="Charron P."/>
            <person name="St-Onge C."/>
            <person name="Giorgi J."/>
            <person name="Grigoriev I.V."/>
            <person name="Roux C."/>
            <person name="Martin F.M."/>
            <person name="Corradi N."/>
        </authorList>
    </citation>
    <scope>NUCLEOTIDE SEQUENCE [LARGE SCALE GENOMIC DNA]</scope>
    <source>
        <strain evidence="1 2">C2</strain>
    </source>
</reference>
<gene>
    <name evidence="1" type="ORF">RhiirC2_794204</name>
</gene>
<organism evidence="1 2">
    <name type="scientific">Rhizophagus irregularis</name>
    <dbReference type="NCBI Taxonomy" id="588596"/>
    <lineage>
        <taxon>Eukaryota</taxon>
        <taxon>Fungi</taxon>
        <taxon>Fungi incertae sedis</taxon>
        <taxon>Mucoromycota</taxon>
        <taxon>Glomeromycotina</taxon>
        <taxon>Glomeromycetes</taxon>
        <taxon>Glomerales</taxon>
        <taxon>Glomeraceae</taxon>
        <taxon>Rhizophagus</taxon>
    </lineage>
</organism>
<evidence type="ECO:0000313" key="2">
    <source>
        <dbReference type="Proteomes" id="UP000233469"/>
    </source>
</evidence>
<dbReference type="VEuPathDB" id="FungiDB:FUN_000059"/>
<sequence length="83" mass="9609">MEKCYTSIWDLGWDGIWDGREWDGMGWDEILNGRQVYLRWAILEDLNKSYSVQISLSSLSLDLLSDEERPLDNEQAIKTVALG</sequence>
<accession>A0A2N1ME10</accession>
<dbReference type="EMBL" id="LLXL01002841">
    <property type="protein sequence ID" value="PKK59862.1"/>
    <property type="molecule type" value="Genomic_DNA"/>
</dbReference>
<dbReference type="Proteomes" id="UP000233469">
    <property type="component" value="Unassembled WGS sequence"/>
</dbReference>
<protein>
    <submittedName>
        <fullName evidence="1">Uncharacterized protein</fullName>
    </submittedName>
</protein>